<keyword evidence="3" id="KW-0813">Transport</keyword>
<evidence type="ECO:0000256" key="2">
    <source>
        <dbReference type="ARBA" id="ARBA00007613"/>
    </source>
</evidence>
<dbReference type="GO" id="GO:0015288">
    <property type="term" value="F:porin activity"/>
    <property type="evidence" value="ECO:0007669"/>
    <property type="project" value="TreeGrafter"/>
</dbReference>
<evidence type="ECO:0000256" key="1">
    <source>
        <dbReference type="ARBA" id="ARBA00004442"/>
    </source>
</evidence>
<dbReference type="PANTHER" id="PTHR30026:SF20">
    <property type="entry name" value="OUTER MEMBRANE PROTEIN TOLC"/>
    <property type="match status" value="1"/>
</dbReference>
<keyword evidence="5" id="KW-0812">Transmembrane</keyword>
<keyword evidence="10" id="KW-1185">Reference proteome</keyword>
<evidence type="ECO:0000256" key="7">
    <source>
        <dbReference type="ARBA" id="ARBA00023237"/>
    </source>
</evidence>
<reference evidence="9 10" key="1">
    <citation type="submission" date="2015-03" db="EMBL/GenBank/DDBJ databases">
        <title>Genome sequence of Variovorax paradoxus TBEA6.</title>
        <authorList>
            <person name="Poehlein A."/>
            <person name="Schuldes J."/>
            <person name="Wuebbeler J.H."/>
            <person name="Hiessl S."/>
            <person name="Steinbuechel A."/>
            <person name="Daniel R."/>
        </authorList>
    </citation>
    <scope>NUCLEOTIDE SEQUENCE [LARGE SCALE GENOMIC DNA]</scope>
    <source>
        <strain evidence="9 10">TBEA6</strain>
    </source>
</reference>
<dbReference type="AlphaFoldDB" id="A0A0H2LXR4"/>
<sequence length="469" mass="49982">MAVAPGPMRMRASLLVAAIALACAAPAARATDLLDVWRAAEQADLDHAVAREAHAAAMPRRDQAAALWRPSVNVSASAGIATHETRTRGAQFSAPGSSPSSGVNFNTSIKDGTAGRWAISASQPLYNPERRAQQQLLDLSADQADLEWQSARQTLMLRTAQRYFDLALAAESLRVLKLQRDAVQRASTEAQDRFTLGATPVTDTYEAGARLAGIQAQVLATETEVRLKRELLADSTGMPPAALSARLPAGRSADARPRPLDAWLLDAQAGNPDIRARQIATEVARQEASKFSLQSSVTVDLVAQASRDRLSGSGDFGSAANRGTDRMIGVQISVPLYTGGMRSARQEEALRLADKAAAEADRSRQQTAQQVRSAWLGLSVGAERVQSLAQGVKASEARRDATHLGHEVGERTTLDVLNAENDAAAARLALVQARAGLLMDRLRLAALAGQLDDTMLRAVDEDLEPATPN</sequence>
<dbReference type="GO" id="GO:1990281">
    <property type="term" value="C:efflux pump complex"/>
    <property type="evidence" value="ECO:0007669"/>
    <property type="project" value="TreeGrafter"/>
</dbReference>
<comment type="similarity">
    <text evidence="2">Belongs to the outer membrane factor (OMF) (TC 1.B.17) family.</text>
</comment>
<dbReference type="GO" id="GO:0009279">
    <property type="term" value="C:cell outer membrane"/>
    <property type="evidence" value="ECO:0007669"/>
    <property type="project" value="UniProtKB-SubCell"/>
</dbReference>
<dbReference type="Proteomes" id="UP000035170">
    <property type="component" value="Unassembled WGS sequence"/>
</dbReference>
<dbReference type="RefSeq" id="WP_047786858.1">
    <property type="nucleotide sequence ID" value="NZ_JZWI01000036.1"/>
</dbReference>
<dbReference type="PANTHER" id="PTHR30026">
    <property type="entry name" value="OUTER MEMBRANE PROTEIN TOLC"/>
    <property type="match status" value="1"/>
</dbReference>
<dbReference type="InterPro" id="IPR051906">
    <property type="entry name" value="TolC-like"/>
</dbReference>
<evidence type="ECO:0000313" key="9">
    <source>
        <dbReference type="EMBL" id="KLN53292.1"/>
    </source>
</evidence>
<dbReference type="EMBL" id="JZWI01000036">
    <property type="protein sequence ID" value="KLN53292.1"/>
    <property type="molecule type" value="Genomic_DNA"/>
</dbReference>
<comment type="subcellular location">
    <subcellularLocation>
        <location evidence="1">Cell outer membrane</location>
    </subcellularLocation>
</comment>
<keyword evidence="4" id="KW-1134">Transmembrane beta strand</keyword>
<keyword evidence="8" id="KW-0732">Signal</keyword>
<dbReference type="PATRIC" id="fig|34073.19.peg.5746"/>
<evidence type="ECO:0000313" key="10">
    <source>
        <dbReference type="Proteomes" id="UP000035170"/>
    </source>
</evidence>
<organism evidence="9 10">
    <name type="scientific">Variovorax paradoxus</name>
    <dbReference type="NCBI Taxonomy" id="34073"/>
    <lineage>
        <taxon>Bacteria</taxon>
        <taxon>Pseudomonadati</taxon>
        <taxon>Pseudomonadota</taxon>
        <taxon>Betaproteobacteria</taxon>
        <taxon>Burkholderiales</taxon>
        <taxon>Comamonadaceae</taxon>
        <taxon>Variovorax</taxon>
    </lineage>
</organism>
<keyword evidence="6" id="KW-0472">Membrane</keyword>
<feature type="chain" id="PRO_5002597073" evidence="8">
    <location>
        <begin position="31"/>
        <end position="469"/>
    </location>
</feature>
<dbReference type="InterPro" id="IPR003423">
    <property type="entry name" value="OMP_efflux"/>
</dbReference>
<dbReference type="SUPFAM" id="SSF56954">
    <property type="entry name" value="Outer membrane efflux proteins (OEP)"/>
    <property type="match status" value="1"/>
</dbReference>
<name>A0A0H2LXR4_VARPD</name>
<evidence type="ECO:0000256" key="5">
    <source>
        <dbReference type="ARBA" id="ARBA00022692"/>
    </source>
</evidence>
<evidence type="ECO:0000256" key="3">
    <source>
        <dbReference type="ARBA" id="ARBA00022448"/>
    </source>
</evidence>
<keyword evidence="7" id="KW-0998">Cell outer membrane</keyword>
<evidence type="ECO:0000256" key="4">
    <source>
        <dbReference type="ARBA" id="ARBA00022452"/>
    </source>
</evidence>
<comment type="caution">
    <text evidence="9">The sequence shown here is derived from an EMBL/GenBank/DDBJ whole genome shotgun (WGS) entry which is preliminary data.</text>
</comment>
<dbReference type="GO" id="GO:0015562">
    <property type="term" value="F:efflux transmembrane transporter activity"/>
    <property type="evidence" value="ECO:0007669"/>
    <property type="project" value="InterPro"/>
</dbReference>
<dbReference type="Gene3D" id="1.20.1600.10">
    <property type="entry name" value="Outer membrane efflux proteins (OEP)"/>
    <property type="match status" value="1"/>
</dbReference>
<proteinExistence type="inferred from homology"/>
<evidence type="ECO:0000256" key="6">
    <source>
        <dbReference type="ARBA" id="ARBA00023136"/>
    </source>
</evidence>
<dbReference type="Pfam" id="PF02321">
    <property type="entry name" value="OEP"/>
    <property type="match status" value="2"/>
</dbReference>
<accession>A0A0H2LXR4</accession>
<evidence type="ECO:0000256" key="8">
    <source>
        <dbReference type="SAM" id="SignalP"/>
    </source>
</evidence>
<gene>
    <name evidence="9" type="primary">tolC2</name>
    <name evidence="9" type="ORF">VPARA_56080</name>
</gene>
<protein>
    <submittedName>
        <fullName evidence="9">Outer membrane protein TolC</fullName>
    </submittedName>
</protein>
<feature type="signal peptide" evidence="8">
    <location>
        <begin position="1"/>
        <end position="30"/>
    </location>
</feature>